<evidence type="ECO:0000256" key="3">
    <source>
        <dbReference type="ARBA" id="ARBA00022737"/>
    </source>
</evidence>
<evidence type="ECO:0000256" key="10">
    <source>
        <dbReference type="SAM" id="MobiDB-lite"/>
    </source>
</evidence>
<dbReference type="InterPro" id="IPR002048">
    <property type="entry name" value="EF_hand_dom"/>
</dbReference>
<evidence type="ECO:0000256" key="1">
    <source>
        <dbReference type="ARBA" id="ARBA00022723"/>
    </source>
</evidence>
<evidence type="ECO:0000256" key="7">
    <source>
        <dbReference type="ARBA" id="ARBA00023769"/>
    </source>
</evidence>
<gene>
    <name evidence="13" type="primary">LOC115224883</name>
</gene>
<dbReference type="PANTHER" id="PTHR10827:SF98">
    <property type="entry name" value="45 KDA CALCIUM-BINDING PROTEIN"/>
    <property type="match status" value="1"/>
</dbReference>
<evidence type="ECO:0000256" key="5">
    <source>
        <dbReference type="ARBA" id="ARBA00023034"/>
    </source>
</evidence>
<reference evidence="13" key="1">
    <citation type="submission" date="2025-08" db="UniProtKB">
        <authorList>
            <consortium name="RefSeq"/>
        </authorList>
    </citation>
    <scope>IDENTIFICATION</scope>
</reference>
<dbReference type="SMART" id="SM00054">
    <property type="entry name" value="EFh"/>
    <property type="match status" value="4"/>
</dbReference>
<dbReference type="PROSITE" id="PS50222">
    <property type="entry name" value="EF_HAND_2"/>
    <property type="match status" value="3"/>
</dbReference>
<dbReference type="CDD" id="cd16225">
    <property type="entry name" value="EFh_CREC_cab45"/>
    <property type="match status" value="1"/>
</dbReference>
<dbReference type="PANTHER" id="PTHR10827">
    <property type="entry name" value="RETICULOCALBIN"/>
    <property type="match status" value="1"/>
</dbReference>
<dbReference type="Pfam" id="PF13499">
    <property type="entry name" value="EF-hand_7"/>
    <property type="match status" value="1"/>
</dbReference>
<evidence type="ECO:0000256" key="2">
    <source>
        <dbReference type="ARBA" id="ARBA00022729"/>
    </source>
</evidence>
<feature type="domain" description="EF-hand" evidence="11">
    <location>
        <begin position="175"/>
        <end position="211"/>
    </location>
</feature>
<comment type="subcellular location">
    <subcellularLocation>
        <location evidence="7">Golgi apparatus lumen</location>
    </subcellularLocation>
</comment>
<feature type="compositionally biased region" description="Basic and acidic residues" evidence="10">
    <location>
        <begin position="33"/>
        <end position="44"/>
    </location>
</feature>
<feature type="compositionally biased region" description="Low complexity" evidence="10">
    <location>
        <begin position="23"/>
        <end position="32"/>
    </location>
</feature>
<dbReference type="InterPro" id="IPR011992">
    <property type="entry name" value="EF-hand-dom_pair"/>
</dbReference>
<protein>
    <recommendedName>
        <fullName evidence="8">45 kDa calcium-binding protein</fullName>
    </recommendedName>
    <alternativeName>
        <fullName evidence="9">Stromal cell-derived factor 4</fullName>
    </alternativeName>
</protein>
<dbReference type="RefSeq" id="XP_029651699.1">
    <property type="nucleotide sequence ID" value="XM_029795839.2"/>
</dbReference>
<dbReference type="GO" id="GO:0017156">
    <property type="term" value="P:calcium-ion regulated exocytosis"/>
    <property type="evidence" value="ECO:0007669"/>
    <property type="project" value="TreeGrafter"/>
</dbReference>
<organism evidence="12 13">
    <name type="scientific">Octopus sinensis</name>
    <name type="common">East Asian common octopus</name>
    <dbReference type="NCBI Taxonomy" id="2607531"/>
    <lineage>
        <taxon>Eukaryota</taxon>
        <taxon>Metazoa</taxon>
        <taxon>Spiralia</taxon>
        <taxon>Lophotrochozoa</taxon>
        <taxon>Mollusca</taxon>
        <taxon>Cephalopoda</taxon>
        <taxon>Coleoidea</taxon>
        <taxon>Octopodiformes</taxon>
        <taxon>Octopoda</taxon>
        <taxon>Incirrata</taxon>
        <taxon>Octopodidae</taxon>
        <taxon>Octopus</taxon>
    </lineage>
</organism>
<keyword evidence="1" id="KW-0479">Metal-binding</keyword>
<keyword evidence="6" id="KW-0325">Glycoprotein</keyword>
<keyword evidence="3" id="KW-0677">Repeat</keyword>
<keyword evidence="12" id="KW-1185">Reference proteome</keyword>
<feature type="domain" description="EF-hand" evidence="11">
    <location>
        <begin position="136"/>
        <end position="171"/>
    </location>
</feature>
<feature type="domain" description="EF-hand" evidence="11">
    <location>
        <begin position="282"/>
        <end position="317"/>
    </location>
</feature>
<dbReference type="Gene3D" id="1.10.238.10">
    <property type="entry name" value="EF-hand"/>
    <property type="match status" value="3"/>
</dbReference>
<keyword evidence="2" id="KW-0732">Signal</keyword>
<sequence length="410" mass="48306">MLSTNLDHNSSMREKVKKCMAATTSSTNNNTISDRHSNINDHADHNTDFSRSRWQSGGFTNRSVLNVLVIVLVSSWCLSSCLVMAKSLNMDTVDNLAVPDHLDGVKMEQDGHLNQRFRQEIFMGDLEDLDELPYEARRAKLDEVFEKADVDNDQYLDLKELEEWIQRKLEEHLDEATNETDKMFTYLDSNKDGFVQWEEYFRKYLEARGYNKPMIDNYVRKLGSVDFNETLLEYIPLKRNEDRAILMRYQNRWFDADEDTQDNKLTKEEFLKFRHPEHREDSTLEMAESILNSLDKNRNEKLTVDEFIALPPGIVSETEAKDDRQWQDERKYEFENYIDSNKDGIVDVVELKHYLNPRNPVQIKNEAVAILEMIDDNNDKYLSKQEVLHHESEFISSKMVEIAKNFHDEF</sequence>
<dbReference type="InterPro" id="IPR018247">
    <property type="entry name" value="EF_Hand_1_Ca_BS"/>
</dbReference>
<name>A0A6P7TIW9_9MOLL</name>
<dbReference type="AlphaFoldDB" id="A0A6P7TIW9"/>
<evidence type="ECO:0000259" key="11">
    <source>
        <dbReference type="PROSITE" id="PS50222"/>
    </source>
</evidence>
<dbReference type="GO" id="GO:0005783">
    <property type="term" value="C:endoplasmic reticulum"/>
    <property type="evidence" value="ECO:0007669"/>
    <property type="project" value="TreeGrafter"/>
</dbReference>
<dbReference type="SUPFAM" id="SSF47473">
    <property type="entry name" value="EF-hand"/>
    <property type="match status" value="2"/>
</dbReference>
<dbReference type="InterPro" id="IPR027240">
    <property type="entry name" value="CAB45_EFh"/>
</dbReference>
<evidence type="ECO:0000256" key="6">
    <source>
        <dbReference type="ARBA" id="ARBA00023180"/>
    </source>
</evidence>
<keyword evidence="5" id="KW-0333">Golgi apparatus</keyword>
<evidence type="ECO:0000313" key="12">
    <source>
        <dbReference type="Proteomes" id="UP000515154"/>
    </source>
</evidence>
<keyword evidence="4" id="KW-0106">Calcium</keyword>
<evidence type="ECO:0000313" key="13">
    <source>
        <dbReference type="RefSeq" id="XP_029651699.1"/>
    </source>
</evidence>
<accession>A0A6P7TIW9</accession>
<evidence type="ECO:0000256" key="8">
    <source>
        <dbReference type="ARBA" id="ARBA00023817"/>
    </source>
</evidence>
<dbReference type="Proteomes" id="UP000515154">
    <property type="component" value="Linkage group LG26"/>
</dbReference>
<evidence type="ECO:0000256" key="4">
    <source>
        <dbReference type="ARBA" id="ARBA00022837"/>
    </source>
</evidence>
<dbReference type="GO" id="GO:0005796">
    <property type="term" value="C:Golgi lumen"/>
    <property type="evidence" value="ECO:0007669"/>
    <property type="project" value="UniProtKB-SubCell"/>
</dbReference>
<dbReference type="PROSITE" id="PS00018">
    <property type="entry name" value="EF_HAND_1"/>
    <property type="match status" value="4"/>
</dbReference>
<evidence type="ECO:0000256" key="9">
    <source>
        <dbReference type="ARBA" id="ARBA00031511"/>
    </source>
</evidence>
<dbReference type="GO" id="GO:0005509">
    <property type="term" value="F:calcium ion binding"/>
    <property type="evidence" value="ECO:0007669"/>
    <property type="project" value="InterPro"/>
</dbReference>
<dbReference type="KEGG" id="osn:115224883"/>
<proteinExistence type="predicted"/>
<feature type="region of interest" description="Disordered" evidence="10">
    <location>
        <begin position="1"/>
        <end position="44"/>
    </location>
</feature>